<protein>
    <recommendedName>
        <fullName evidence="2">Iron-sulfur cluster assembly 1 homolog, mitochondrial</fullName>
    </recommendedName>
</protein>
<dbReference type="FunFam" id="2.60.300.12:FF:000001">
    <property type="entry name" value="Iron-binding protein IscA"/>
    <property type="match status" value="1"/>
</dbReference>
<dbReference type="Gene3D" id="2.60.300.12">
    <property type="entry name" value="HesB-like domain"/>
    <property type="match status" value="1"/>
</dbReference>
<reference evidence="4" key="1">
    <citation type="submission" date="2018-10" db="EMBL/GenBank/DDBJ databases">
        <title>Transcriptome assembly of Aceria tosichella (Wheat curl mite) Type 2.</title>
        <authorList>
            <person name="Scully E.D."/>
            <person name="Geib S.M."/>
            <person name="Palmer N.A."/>
            <person name="Gupta A.K."/>
            <person name="Sarath G."/>
            <person name="Tatineni S."/>
        </authorList>
    </citation>
    <scope>NUCLEOTIDE SEQUENCE</scope>
    <source>
        <strain evidence="4">LincolnNE</strain>
    </source>
</reference>
<dbReference type="InterPro" id="IPR035903">
    <property type="entry name" value="HesB-like_dom_sf"/>
</dbReference>
<dbReference type="PROSITE" id="PS01152">
    <property type="entry name" value="HESB"/>
    <property type="match status" value="1"/>
</dbReference>
<dbReference type="GO" id="GO:0016226">
    <property type="term" value="P:iron-sulfur cluster assembly"/>
    <property type="evidence" value="ECO:0007669"/>
    <property type="project" value="InterPro"/>
</dbReference>
<dbReference type="GO" id="GO:0051537">
    <property type="term" value="F:2 iron, 2 sulfur cluster binding"/>
    <property type="evidence" value="ECO:0007669"/>
    <property type="project" value="TreeGrafter"/>
</dbReference>
<dbReference type="SUPFAM" id="SSF89360">
    <property type="entry name" value="HesB-like domain"/>
    <property type="match status" value="1"/>
</dbReference>
<sequence>MSRRIAPLLLTEAAIKRIKEICSSKPGVIGLRIGVKQRGCSGLSYTLNYATEVDKHDVEIVKDDVKIFLDRKAQLTLIGSTMDYKNDKLASEFVFNNPNVTGMCGCGESFTVKKRDSNGQ</sequence>
<evidence type="ECO:0000256" key="1">
    <source>
        <dbReference type="ARBA" id="ARBA00006718"/>
    </source>
</evidence>
<dbReference type="Pfam" id="PF01521">
    <property type="entry name" value="Fe-S_biosyn"/>
    <property type="match status" value="1"/>
</dbReference>
<accession>A0A6G1SP87</accession>
<proteinExistence type="inferred from homology"/>
<dbReference type="PANTHER" id="PTHR10072">
    <property type="entry name" value="IRON-SULFUR CLUSTER ASSEMBLY PROTEIN"/>
    <property type="match status" value="1"/>
</dbReference>
<dbReference type="NCBIfam" id="TIGR00049">
    <property type="entry name" value="iron-sulfur cluster assembly accessory protein"/>
    <property type="match status" value="1"/>
</dbReference>
<gene>
    <name evidence="4" type="primary">ISCA1</name>
    <name evidence="4" type="ORF">g.25</name>
</gene>
<comment type="similarity">
    <text evidence="1">Belongs to the HesB/IscA family.</text>
</comment>
<evidence type="ECO:0000313" key="4">
    <source>
        <dbReference type="EMBL" id="MDE51710.1"/>
    </source>
</evidence>
<feature type="domain" description="Core" evidence="3">
    <location>
        <begin position="10"/>
        <end position="108"/>
    </location>
</feature>
<dbReference type="GO" id="GO:0005739">
    <property type="term" value="C:mitochondrion"/>
    <property type="evidence" value="ECO:0007669"/>
    <property type="project" value="TreeGrafter"/>
</dbReference>
<evidence type="ECO:0000256" key="2">
    <source>
        <dbReference type="ARBA" id="ARBA00039743"/>
    </source>
</evidence>
<dbReference type="InterPro" id="IPR017870">
    <property type="entry name" value="FeS_cluster_insertion_CS"/>
</dbReference>
<organism evidence="4">
    <name type="scientific">Aceria tosichella</name>
    <name type="common">wheat curl mite</name>
    <dbReference type="NCBI Taxonomy" id="561515"/>
    <lineage>
        <taxon>Eukaryota</taxon>
        <taxon>Metazoa</taxon>
        <taxon>Ecdysozoa</taxon>
        <taxon>Arthropoda</taxon>
        <taxon>Chelicerata</taxon>
        <taxon>Arachnida</taxon>
        <taxon>Acari</taxon>
        <taxon>Acariformes</taxon>
        <taxon>Trombidiformes</taxon>
        <taxon>Prostigmata</taxon>
        <taxon>Eupodina</taxon>
        <taxon>Eriophyoidea</taxon>
        <taxon>Eriophyidae</taxon>
        <taxon>Eriophyinae</taxon>
        <taxon>Aceriini</taxon>
        <taxon>Aceria</taxon>
    </lineage>
</organism>
<dbReference type="InterPro" id="IPR050322">
    <property type="entry name" value="Fe-S_cluster_asmbl/transfer"/>
</dbReference>
<name>A0A6G1SP87_9ACAR</name>
<dbReference type="PANTHER" id="PTHR10072:SF41">
    <property type="entry name" value="IRON-SULFUR CLUSTER ASSEMBLY 1 HOMOLOG, MITOCHONDRIAL"/>
    <property type="match status" value="1"/>
</dbReference>
<dbReference type="EMBL" id="GGYP01006939">
    <property type="protein sequence ID" value="MDE51710.1"/>
    <property type="molecule type" value="Transcribed_RNA"/>
</dbReference>
<dbReference type="InterPro" id="IPR016092">
    <property type="entry name" value="ATAP"/>
</dbReference>
<dbReference type="InterPro" id="IPR000361">
    <property type="entry name" value="ATAP_core_dom"/>
</dbReference>
<dbReference type="AlphaFoldDB" id="A0A6G1SP87"/>
<evidence type="ECO:0000259" key="3">
    <source>
        <dbReference type="Pfam" id="PF01521"/>
    </source>
</evidence>